<dbReference type="PANTHER" id="PTHR30329:SF21">
    <property type="entry name" value="LIPOPROTEIN YIAD-RELATED"/>
    <property type="match status" value="1"/>
</dbReference>
<accession>A0A0H4PC40</accession>
<dbReference type="GO" id="GO:0009279">
    <property type="term" value="C:cell outer membrane"/>
    <property type="evidence" value="ECO:0007669"/>
    <property type="project" value="UniProtKB-SubCell"/>
</dbReference>
<evidence type="ECO:0000256" key="5">
    <source>
        <dbReference type="SAM" id="MobiDB-lite"/>
    </source>
</evidence>
<name>A0A0H4PC40_9BACT</name>
<keyword evidence="2 4" id="KW-0472">Membrane</keyword>
<protein>
    <submittedName>
        <fullName evidence="8">Outer membrane lipoprotein omp16</fullName>
    </submittedName>
</protein>
<evidence type="ECO:0000256" key="1">
    <source>
        <dbReference type="ARBA" id="ARBA00004442"/>
    </source>
</evidence>
<dbReference type="PROSITE" id="PS51123">
    <property type="entry name" value="OMPA_2"/>
    <property type="match status" value="2"/>
</dbReference>
<gene>
    <name evidence="8" type="ORF">CA2015_1252</name>
</gene>
<dbReference type="InterPro" id="IPR006664">
    <property type="entry name" value="OMP_bac"/>
</dbReference>
<dbReference type="Proteomes" id="UP000036520">
    <property type="component" value="Chromosome"/>
</dbReference>
<feature type="domain" description="OmpA-like" evidence="7">
    <location>
        <begin position="521"/>
        <end position="641"/>
    </location>
</feature>
<proteinExistence type="predicted"/>
<dbReference type="PANTHER" id="PTHR30329">
    <property type="entry name" value="STATOR ELEMENT OF FLAGELLAR MOTOR COMPLEX"/>
    <property type="match status" value="1"/>
</dbReference>
<dbReference type="InterPro" id="IPR050330">
    <property type="entry name" value="Bact_OuterMem_StrucFunc"/>
</dbReference>
<evidence type="ECO:0000256" key="2">
    <source>
        <dbReference type="ARBA" id="ARBA00023136"/>
    </source>
</evidence>
<dbReference type="PATRIC" id="fig|320787.5.peg.1380"/>
<evidence type="ECO:0000313" key="9">
    <source>
        <dbReference type="Proteomes" id="UP000036520"/>
    </source>
</evidence>
<sequence length="791" mass="88873">MVLNMKKIFIYFLPVILFSALVCQVQAQNGLLRYAQQKAAESNYYEAATGYAKAYNKKATYKAAKGAAEGFTYLRDYQQSHNWWKKVVDFSDASNEDWLSYIAAANQAGERDAVFAALDSLNGKGSSAIQNLNLDSLKHWYGTKANAGVIGVDGVNTSSADFGFTKDSKGNIYFSSDRGGKSDRNKKGIRIVKSYKYYNKESDWTGRDFLGIYRMDDSGEIEPLTIPVPNVFHATDPFALQESPVIFYTVTRDIRESGSYEVNSEVYFSRMDEEGQMIDFNGLSINAPLEYGISNPFVDEKNKRLYFSSDMDGGLGGFDLYYMQYNDDFEFQAPVNLGNKINTSGHESAPYIKGGKLYFASDGHLGLGGLDLFETNISGNGFSGLKNLGVPYNSPQDDFGFFITSDNKTILSSNRPESKGWDDIFEVETLYKDFQALILGCNGEQLTGTFEVNLMEGADRSIVDVKQDGKGKLQASIAPEEDLELVIKKEGYFTIHDKELSTKGLKDASLEKTYQMVRIPYNTTAYVDLVFYNLDDSSIREDAEASLDKVAELLKSYSFLNIAVRSHTDSRASDAYNEALSERRADAVRDYLGKYGIARSRIEAEWFGEKEPANDCGDGVPCPENKHQVNRRTELLLLAFPEEGKAYNLPPEMADLDLCDISNVQLPVELPTIYFGFDKATLDGEDMMALERVALLLREMLQRRLEIKGHTDNRGSDAYNQKLSEKRALVVKKYLEDKGIASDRMVYEFFGKEKPVNDCGDKPCTPSMHQLNRRTELSLPKLNKNWSKKEE</sequence>
<dbReference type="SUPFAM" id="SSF103088">
    <property type="entry name" value="OmpA-like"/>
    <property type="match status" value="2"/>
</dbReference>
<dbReference type="STRING" id="320787.CA2015_1252"/>
<keyword evidence="6" id="KW-0732">Signal</keyword>
<dbReference type="InterPro" id="IPR036737">
    <property type="entry name" value="OmpA-like_sf"/>
</dbReference>
<feature type="domain" description="OmpA-like" evidence="7">
    <location>
        <begin position="662"/>
        <end position="783"/>
    </location>
</feature>
<feature type="chain" id="PRO_5005207958" evidence="6">
    <location>
        <begin position="28"/>
        <end position="791"/>
    </location>
</feature>
<dbReference type="CDD" id="cd07185">
    <property type="entry name" value="OmpA_C-like"/>
    <property type="match status" value="2"/>
</dbReference>
<reference evidence="8 9" key="1">
    <citation type="submission" date="2015-07" db="EMBL/GenBank/DDBJ databases">
        <authorList>
            <person name="Kim K.M."/>
        </authorList>
    </citation>
    <scope>NUCLEOTIDE SEQUENCE [LARGE SCALE GENOMIC DNA]</scope>
    <source>
        <strain evidence="8 9">KCTC 12363</strain>
    </source>
</reference>
<dbReference type="AlphaFoldDB" id="A0A0H4PC40"/>
<dbReference type="OrthoDB" id="9809364at2"/>
<organism evidence="8 9">
    <name type="scientific">Cyclobacterium amurskyense</name>
    <dbReference type="NCBI Taxonomy" id="320787"/>
    <lineage>
        <taxon>Bacteria</taxon>
        <taxon>Pseudomonadati</taxon>
        <taxon>Bacteroidota</taxon>
        <taxon>Cytophagia</taxon>
        <taxon>Cytophagales</taxon>
        <taxon>Cyclobacteriaceae</taxon>
        <taxon>Cyclobacterium</taxon>
    </lineage>
</organism>
<keyword evidence="3" id="KW-0998">Cell outer membrane</keyword>
<dbReference type="PRINTS" id="PR01021">
    <property type="entry name" value="OMPADOMAIN"/>
</dbReference>
<evidence type="ECO:0000256" key="4">
    <source>
        <dbReference type="PROSITE-ProRule" id="PRU00473"/>
    </source>
</evidence>
<feature type="region of interest" description="Disordered" evidence="5">
    <location>
        <begin position="761"/>
        <end position="791"/>
    </location>
</feature>
<evidence type="ECO:0000256" key="3">
    <source>
        <dbReference type="ARBA" id="ARBA00023237"/>
    </source>
</evidence>
<dbReference type="KEGG" id="camu:CA2015_1252"/>
<dbReference type="Gene3D" id="3.30.1330.60">
    <property type="entry name" value="OmpA-like domain"/>
    <property type="match status" value="2"/>
</dbReference>
<evidence type="ECO:0000313" key="8">
    <source>
        <dbReference type="EMBL" id="AKP50700.1"/>
    </source>
</evidence>
<keyword evidence="8" id="KW-0449">Lipoprotein</keyword>
<keyword evidence="9" id="KW-1185">Reference proteome</keyword>
<dbReference type="InterPro" id="IPR006665">
    <property type="entry name" value="OmpA-like"/>
</dbReference>
<dbReference type="Pfam" id="PF00691">
    <property type="entry name" value="OmpA"/>
    <property type="match status" value="2"/>
</dbReference>
<feature type="signal peptide" evidence="6">
    <location>
        <begin position="1"/>
        <end position="27"/>
    </location>
</feature>
<comment type="subcellular location">
    <subcellularLocation>
        <location evidence="1">Cell outer membrane</location>
    </subcellularLocation>
</comment>
<dbReference type="EMBL" id="CP012040">
    <property type="protein sequence ID" value="AKP50700.1"/>
    <property type="molecule type" value="Genomic_DNA"/>
</dbReference>
<evidence type="ECO:0000259" key="7">
    <source>
        <dbReference type="PROSITE" id="PS51123"/>
    </source>
</evidence>
<evidence type="ECO:0000256" key="6">
    <source>
        <dbReference type="SAM" id="SignalP"/>
    </source>
</evidence>